<evidence type="ECO:0000256" key="1">
    <source>
        <dbReference type="ARBA" id="ARBA00004123"/>
    </source>
</evidence>
<reference evidence="5 6" key="1">
    <citation type="submission" date="2013-05" db="EMBL/GenBank/DDBJ databases">
        <title>Drechslerella stenobrocha genome reveals carnivorous origination and mechanical trapping mechanism of predatory fungi.</title>
        <authorList>
            <person name="Liu X."/>
            <person name="Zhang W."/>
            <person name="Liu K."/>
        </authorList>
    </citation>
    <scope>NUCLEOTIDE SEQUENCE [LARGE SCALE GENOMIC DNA]</scope>
    <source>
        <strain evidence="5 6">248</strain>
    </source>
</reference>
<feature type="compositionally biased region" description="Acidic residues" evidence="3">
    <location>
        <begin position="207"/>
        <end position="220"/>
    </location>
</feature>
<feature type="compositionally biased region" description="Polar residues" evidence="3">
    <location>
        <begin position="167"/>
        <end position="177"/>
    </location>
</feature>
<protein>
    <recommendedName>
        <fullName evidence="4">Zn(2)-C6 fungal-type domain-containing protein</fullName>
    </recommendedName>
</protein>
<evidence type="ECO:0000256" key="2">
    <source>
        <dbReference type="ARBA" id="ARBA00023242"/>
    </source>
</evidence>
<feature type="compositionally biased region" description="Basic and acidic residues" evidence="3">
    <location>
        <begin position="512"/>
        <end position="523"/>
    </location>
</feature>
<dbReference type="InterPro" id="IPR001138">
    <property type="entry name" value="Zn2Cys6_DnaBD"/>
</dbReference>
<feature type="compositionally biased region" description="Basic and acidic residues" evidence="3">
    <location>
        <begin position="58"/>
        <end position="69"/>
    </location>
</feature>
<dbReference type="EMBL" id="KI966436">
    <property type="protein sequence ID" value="EWC44692.1"/>
    <property type="molecule type" value="Genomic_DNA"/>
</dbReference>
<dbReference type="Pfam" id="PF11951">
    <property type="entry name" value="Fungal_trans_2"/>
    <property type="match status" value="2"/>
</dbReference>
<dbReference type="CDD" id="cd00067">
    <property type="entry name" value="GAL4"/>
    <property type="match status" value="1"/>
</dbReference>
<dbReference type="OrthoDB" id="5294180at2759"/>
<dbReference type="PANTHER" id="PTHR37534">
    <property type="entry name" value="TRANSCRIPTIONAL ACTIVATOR PROTEIN UGA3"/>
    <property type="match status" value="1"/>
</dbReference>
<dbReference type="Gene3D" id="4.10.240.10">
    <property type="entry name" value="Zn(2)-C6 fungal-type DNA-binding domain"/>
    <property type="match status" value="1"/>
</dbReference>
<dbReference type="AlphaFoldDB" id="W7HX54"/>
<dbReference type="SUPFAM" id="SSF57701">
    <property type="entry name" value="Zn2/Cys6 DNA-binding domain"/>
    <property type="match status" value="1"/>
</dbReference>
<evidence type="ECO:0000256" key="3">
    <source>
        <dbReference type="SAM" id="MobiDB-lite"/>
    </source>
</evidence>
<dbReference type="GO" id="GO:0000981">
    <property type="term" value="F:DNA-binding transcription factor activity, RNA polymerase II-specific"/>
    <property type="evidence" value="ECO:0007669"/>
    <property type="project" value="InterPro"/>
</dbReference>
<feature type="compositionally biased region" description="Low complexity" evidence="3">
    <location>
        <begin position="88"/>
        <end position="108"/>
    </location>
</feature>
<evidence type="ECO:0000259" key="4">
    <source>
        <dbReference type="PROSITE" id="PS50048"/>
    </source>
</evidence>
<keyword evidence="2" id="KW-0539">Nucleus</keyword>
<organism evidence="5 6">
    <name type="scientific">Drechslerella stenobrocha 248</name>
    <dbReference type="NCBI Taxonomy" id="1043628"/>
    <lineage>
        <taxon>Eukaryota</taxon>
        <taxon>Fungi</taxon>
        <taxon>Dikarya</taxon>
        <taxon>Ascomycota</taxon>
        <taxon>Pezizomycotina</taxon>
        <taxon>Orbiliomycetes</taxon>
        <taxon>Orbiliales</taxon>
        <taxon>Orbiliaceae</taxon>
        <taxon>Drechslerella</taxon>
    </lineage>
</organism>
<dbReference type="SMART" id="SM00066">
    <property type="entry name" value="GAL4"/>
    <property type="match status" value="1"/>
</dbReference>
<dbReference type="PROSITE" id="PS00463">
    <property type="entry name" value="ZN2_CY6_FUNGAL_1"/>
    <property type="match status" value="1"/>
</dbReference>
<dbReference type="GO" id="GO:0008270">
    <property type="term" value="F:zinc ion binding"/>
    <property type="evidence" value="ECO:0007669"/>
    <property type="project" value="InterPro"/>
</dbReference>
<dbReference type="HOGENOM" id="CLU_011522_1_0_1"/>
<proteinExistence type="predicted"/>
<dbReference type="Proteomes" id="UP000024837">
    <property type="component" value="Unassembled WGS sequence"/>
</dbReference>
<feature type="compositionally biased region" description="Basic residues" evidence="3">
    <location>
        <begin position="70"/>
        <end position="81"/>
    </location>
</feature>
<dbReference type="PROSITE" id="PS50048">
    <property type="entry name" value="ZN2_CY6_FUNGAL_2"/>
    <property type="match status" value="1"/>
</dbReference>
<feature type="region of interest" description="Disordered" evidence="3">
    <location>
        <begin position="58"/>
        <end position="230"/>
    </location>
</feature>
<feature type="domain" description="Zn(2)-C6 fungal-type" evidence="4">
    <location>
        <begin position="16"/>
        <end position="44"/>
    </location>
</feature>
<dbReference type="Pfam" id="PF00172">
    <property type="entry name" value="Zn_clus"/>
    <property type="match status" value="1"/>
</dbReference>
<name>W7HX54_9PEZI</name>
<gene>
    <name evidence="5" type="ORF">DRE_06588</name>
</gene>
<keyword evidence="6" id="KW-1185">Reference proteome</keyword>
<dbReference type="GO" id="GO:0005634">
    <property type="term" value="C:nucleus"/>
    <property type="evidence" value="ECO:0007669"/>
    <property type="project" value="UniProtKB-SubCell"/>
</dbReference>
<dbReference type="InterPro" id="IPR036864">
    <property type="entry name" value="Zn2-C6_fun-type_DNA-bd_sf"/>
</dbReference>
<comment type="subcellular location">
    <subcellularLocation>
        <location evidence="1">Nucleus</location>
    </subcellularLocation>
</comment>
<feature type="region of interest" description="Disordered" evidence="3">
    <location>
        <begin position="506"/>
        <end position="532"/>
    </location>
</feature>
<feature type="compositionally biased region" description="Low complexity" evidence="3">
    <location>
        <begin position="143"/>
        <end position="155"/>
    </location>
</feature>
<evidence type="ECO:0000313" key="5">
    <source>
        <dbReference type="EMBL" id="EWC44692.1"/>
    </source>
</evidence>
<sequence>MSATGAGTRHVRTRTGCWTCRFRKKKCDEARPACEQCSHLRLVCDGYDAQPIWMKDPDKAAEKKAEIKKQMVRRSRRRKKNHADLKKSQMSSQKQKSPSEAPPALATGATGGDGIFRPARQFPALSLPMSADDHDFSSRFPTSSPEDSCSSELSSFNMSGMQWAMNLPSSRQPNHILSPSTTTSTAPLRESPGANAVDEQTVKKENDENDDVDEDMDVPDSADSSTDTGVVPYRDWSPTVPYFHFSDLQIQTDKKLDINLANLYLRSIFGVTYRALSDEQVVRYNDALIVPMFKGNKSFLHGCLSSTALHLTATNVSETQKKSLVTEVYRHRQKSLEALKAQVADGAGTEEHIKIAATVCALISFDVFSRRTDWRVHVKAAIECVVLLNWCHKRPTHPGQWFIFSRILWLDILSALTSGERPAFSDFYRSILFLQPEQRNKINGLGEMTGCEDSVLYLISEITCLENWKFENLLASKPWPVVQAELVRRSHILDRELRRLTITDLSNQRPGSRPECRYWDHGSVDASPQGDDNELESLVSDFGGDTDLDSDFGVDYDDEILDVDEEPPQDINEIVSGIVRRNTSFKSLETQQPYNQLANPVHIDSDGTEVFVVENSNKLIENRETFRKAVTEAFRIMARVYLRIVTYGFNPYDAESQALLQELLAVIDFIPSLYMGYERSIISPLLIVGSLAINPAHQQILSTRLKKTPHMAKYGNLGNVDKILAEIWSRHWAPDPQQPVPWRQVMQEKNWEYLMV</sequence>
<dbReference type="PANTHER" id="PTHR37534:SF20">
    <property type="entry name" value="PRO1A C6 ZINK-FINGER PROTEIN"/>
    <property type="match status" value="1"/>
</dbReference>
<dbReference type="InterPro" id="IPR021858">
    <property type="entry name" value="Fun_TF"/>
</dbReference>
<evidence type="ECO:0000313" key="6">
    <source>
        <dbReference type="Proteomes" id="UP000024837"/>
    </source>
</evidence>
<accession>W7HX54</accession>